<keyword evidence="18" id="KW-1185">Reference proteome</keyword>
<keyword evidence="10 16" id="KW-0040">ANK repeat</keyword>
<dbReference type="Proteomes" id="UP000087171">
    <property type="component" value="Chromosome Ca6"/>
</dbReference>
<keyword evidence="5" id="KW-0677">Repeat</keyword>
<dbReference type="FunFam" id="2.60.40.10:FF:000314">
    <property type="entry name" value="Calmodulin-binding transcription activator 2"/>
    <property type="match status" value="1"/>
</dbReference>
<organism evidence="18 19">
    <name type="scientific">Cicer arietinum</name>
    <name type="common">Chickpea</name>
    <name type="synonym">Garbanzo</name>
    <dbReference type="NCBI Taxonomy" id="3827"/>
    <lineage>
        <taxon>Eukaryota</taxon>
        <taxon>Viridiplantae</taxon>
        <taxon>Streptophyta</taxon>
        <taxon>Embryophyta</taxon>
        <taxon>Tracheophyta</taxon>
        <taxon>Spermatophyta</taxon>
        <taxon>Magnoliopsida</taxon>
        <taxon>eudicotyledons</taxon>
        <taxon>Gunneridae</taxon>
        <taxon>Pentapetalae</taxon>
        <taxon>rosids</taxon>
        <taxon>fabids</taxon>
        <taxon>Fabales</taxon>
        <taxon>Fabaceae</taxon>
        <taxon>Papilionoideae</taxon>
        <taxon>50 kb inversion clade</taxon>
        <taxon>NPAAA clade</taxon>
        <taxon>Hologalegina</taxon>
        <taxon>IRL clade</taxon>
        <taxon>Cicereae</taxon>
        <taxon>Cicer</taxon>
    </lineage>
</organism>
<keyword evidence="8" id="KW-0805">Transcription regulation</keyword>
<dbReference type="GO" id="GO:0005516">
    <property type="term" value="F:calmodulin binding"/>
    <property type="evidence" value="ECO:0007669"/>
    <property type="project" value="UniProtKB-KW"/>
</dbReference>
<dbReference type="RefSeq" id="XP_004504077.1">
    <property type="nucleotide sequence ID" value="XM_004504020.3"/>
</dbReference>
<dbReference type="GO" id="GO:0005634">
    <property type="term" value="C:nucleus"/>
    <property type="evidence" value="ECO:0007669"/>
    <property type="project" value="UniProtKB-SubCell"/>
</dbReference>
<dbReference type="InterPro" id="IPR005559">
    <property type="entry name" value="CG-1_dom"/>
</dbReference>
<name>A0A1S2YFK3_CICAR</name>
<dbReference type="PANTHER" id="PTHR23335:SF30">
    <property type="entry name" value="CALMODULIN-BINDING TRANSCRIPTION ACTIVATOR 3"/>
    <property type="match status" value="1"/>
</dbReference>
<evidence type="ECO:0000256" key="11">
    <source>
        <dbReference type="ARBA" id="ARBA00023054"/>
    </source>
</evidence>
<dbReference type="SUPFAM" id="SSF48403">
    <property type="entry name" value="Ankyrin repeat"/>
    <property type="match status" value="1"/>
</dbReference>
<dbReference type="PROSITE" id="PS51437">
    <property type="entry name" value="CG_1"/>
    <property type="match status" value="1"/>
</dbReference>
<keyword evidence="4" id="KW-0597">Phosphoprotein</keyword>
<keyword evidence="12" id="KW-0238">DNA-binding</keyword>
<dbReference type="InterPro" id="IPR014756">
    <property type="entry name" value="Ig_E-set"/>
</dbReference>
<dbReference type="InterPro" id="IPR036770">
    <property type="entry name" value="Ankyrin_rpt-contain_sf"/>
</dbReference>
<evidence type="ECO:0000256" key="1">
    <source>
        <dbReference type="ARBA" id="ARBA00004123"/>
    </source>
</evidence>
<evidence type="ECO:0000256" key="12">
    <source>
        <dbReference type="ARBA" id="ARBA00023125"/>
    </source>
</evidence>
<evidence type="ECO:0000256" key="6">
    <source>
        <dbReference type="ARBA" id="ARBA00022837"/>
    </source>
</evidence>
<sequence length="1102" mass="126021">MAHNHLHPNQFDTIEQILSEAQHRWLRSTEICQILTNYNSFQIASQPSHMPPSGSVFLFDRKVMRYFRKDGHNWRKKKDGKTVREAHERLKAGSVDVLHCYYAHGEQNENFQRRTYWMLEEELSHIVLVHYRQVKGVTKANFICGKENEEYHPYAQQTDKVMPNTKMETFLSSSLNPLSYQLQSQTMDTSINSFQASEYEEAESAFNSHENSDLYSFLELQHPFVHKIKAQLADSNSPLPLKDDQERLPVIPQVDYISLSQANETKYINNARLTCESSKLLGFSSWEDILENNAGCHNVISQPSFPETQHNNMNLNSTYQGYDIMGQHFTISITKQHENGSLIQAEGNWQASHFNSLSSSNWPEDSACSGSTCEVGYSDCEQEVNEVDLQQSLEQFLLHPHQQHEVLMQNSPREILLNEEDKLESELEVDRSIDGIEDTHFTSKKTLLDVSVAEEGLKKLDSFNQWMSKELGDVEESSNRSTSSTYWDTVESENEVGNYVLDPSISHDQLFSIIDYSPSWTFEYSEIKVLISGRFLKSQHEAEDCKWSCMFGEVEVPAEVIGNGVLCCHTPPHKAGRVPFYVTCSNRLACSELREFDFCVNYTQEVYTAGENRSSITFDSFNKRFGDLLSLEHDFNHSLDSISVSEKSNEKYQLRSKISSLLRREDDEWDKLLKFTLEKDFSPELVQEQLLEDLLKDKLHSWLLQKTTEDGKGPNVLDESGQGVLHFAAALGYGWALEPTIIAGVNVNFRDVNGWTALHWAAVCGRERTVASLISLGAAPGALTDPCPKHPSGRTPADLASENGHKGIAAYLAEYFLSAQLKSLDLKRDLGENFGEKIIQRIQEQNTAKEVLSHELSLKDSLAAVCNATQAAARIHQVFRVQSFQRKQKQQKEYGDYKFGVSDERALSLITINAKSHKFGQCYEPVHIAATRIQNKFRSWKGRKDFLIIRRRIVKIQAHVRGHQVRKNYGKIVWSVGIMEKVILRWRRKGSGLRGFKSEAISDGTMVLGVSSSTEDDYDFLKEGRKQTEKRLEKALARVKSMAQYPDARDQYHRLLNVVTEIQENQVKQDWNFNNSEETRHVDNLVDLESLLNEDTFMPVDT</sequence>
<keyword evidence="7" id="KW-0112">Calmodulin-binding</keyword>
<dbReference type="PROSITE" id="PS50297">
    <property type="entry name" value="ANK_REP_REGION"/>
    <property type="match status" value="1"/>
</dbReference>
<evidence type="ECO:0000313" key="18">
    <source>
        <dbReference type="Proteomes" id="UP000087171"/>
    </source>
</evidence>
<dbReference type="Pfam" id="PF00612">
    <property type="entry name" value="IQ"/>
    <property type="match status" value="1"/>
</dbReference>
<dbReference type="Pfam" id="PF12796">
    <property type="entry name" value="Ank_2"/>
    <property type="match status" value="1"/>
</dbReference>
<keyword evidence="11" id="KW-0175">Coiled coil</keyword>
<keyword evidence="6" id="KW-0106">Calcium</keyword>
<dbReference type="Pfam" id="PF01833">
    <property type="entry name" value="TIG"/>
    <property type="match status" value="1"/>
</dbReference>
<dbReference type="GO" id="GO:0006357">
    <property type="term" value="P:regulation of transcription by RNA polymerase II"/>
    <property type="evidence" value="ECO:0007669"/>
    <property type="project" value="TreeGrafter"/>
</dbReference>
<evidence type="ECO:0000256" key="8">
    <source>
        <dbReference type="ARBA" id="ARBA00023015"/>
    </source>
</evidence>
<evidence type="ECO:0000259" key="17">
    <source>
        <dbReference type="PROSITE" id="PS51437"/>
    </source>
</evidence>
<comment type="subcellular location">
    <subcellularLocation>
        <location evidence="2">Cell membrane</location>
        <topology evidence="2">Peripheral membrane protein</topology>
        <orientation evidence="2">Cytoplasmic side</orientation>
    </subcellularLocation>
    <subcellularLocation>
        <location evidence="1">Nucleus</location>
    </subcellularLocation>
</comment>
<evidence type="ECO:0000256" key="3">
    <source>
        <dbReference type="ARBA" id="ARBA00008267"/>
    </source>
</evidence>
<accession>A0A1S2YFK3</accession>
<dbReference type="AlphaFoldDB" id="A0A1S2YFK3"/>
<protein>
    <submittedName>
        <fullName evidence="19">Calmodulin-binding transcription activator 1</fullName>
    </submittedName>
</protein>
<dbReference type="SMR" id="A0A1S2YFK3"/>
<evidence type="ECO:0000256" key="16">
    <source>
        <dbReference type="PROSITE-ProRule" id="PRU00023"/>
    </source>
</evidence>
<dbReference type="SMART" id="SM01076">
    <property type="entry name" value="CG-1"/>
    <property type="match status" value="1"/>
</dbReference>
<dbReference type="InterPro" id="IPR000048">
    <property type="entry name" value="IQ_motif_EF-hand-BS"/>
</dbReference>
<dbReference type="STRING" id="3827.A0A1S2YFK3"/>
<dbReference type="GO" id="GO:0009409">
    <property type="term" value="P:response to cold"/>
    <property type="evidence" value="ECO:0007669"/>
    <property type="project" value="UniProtKB-ARBA"/>
</dbReference>
<evidence type="ECO:0000256" key="9">
    <source>
        <dbReference type="ARBA" id="ARBA00023016"/>
    </source>
</evidence>
<dbReference type="GO" id="GO:0005886">
    <property type="term" value="C:plasma membrane"/>
    <property type="evidence" value="ECO:0007669"/>
    <property type="project" value="UniProtKB-SubCell"/>
</dbReference>
<dbReference type="InterPro" id="IPR027417">
    <property type="entry name" value="P-loop_NTPase"/>
</dbReference>
<evidence type="ECO:0000256" key="15">
    <source>
        <dbReference type="ARBA" id="ARBA00023242"/>
    </source>
</evidence>
<dbReference type="OrthoDB" id="407555at2759"/>
<reference evidence="19" key="2">
    <citation type="submission" date="2025-08" db="UniProtKB">
        <authorList>
            <consortium name="RefSeq"/>
        </authorList>
    </citation>
    <scope>IDENTIFICATION</scope>
    <source>
        <tissue evidence="19">Etiolated seedlings</tissue>
    </source>
</reference>
<evidence type="ECO:0000256" key="14">
    <source>
        <dbReference type="ARBA" id="ARBA00023163"/>
    </source>
</evidence>
<dbReference type="Gene3D" id="2.60.40.10">
    <property type="entry name" value="Immunoglobulins"/>
    <property type="match status" value="1"/>
</dbReference>
<reference evidence="18" key="1">
    <citation type="journal article" date="2013" name="Nat. Biotechnol.">
        <title>Draft genome sequence of chickpea (Cicer arietinum) provides a resource for trait improvement.</title>
        <authorList>
            <person name="Varshney R.K."/>
            <person name="Song C."/>
            <person name="Saxena R.K."/>
            <person name="Azam S."/>
            <person name="Yu S."/>
            <person name="Sharpe A.G."/>
            <person name="Cannon S."/>
            <person name="Baek J."/>
            <person name="Rosen B.D."/>
            <person name="Tar'an B."/>
            <person name="Millan T."/>
            <person name="Zhang X."/>
            <person name="Ramsay L.D."/>
            <person name="Iwata A."/>
            <person name="Wang Y."/>
            <person name="Nelson W."/>
            <person name="Farmer A.D."/>
            <person name="Gaur P.M."/>
            <person name="Soderlund C."/>
            <person name="Penmetsa R.V."/>
            <person name="Xu C."/>
            <person name="Bharti A.K."/>
            <person name="He W."/>
            <person name="Winter P."/>
            <person name="Zhao S."/>
            <person name="Hane J.K."/>
            <person name="Carrasquilla-Garcia N."/>
            <person name="Condie J.A."/>
            <person name="Upadhyaya H.D."/>
            <person name="Luo M.C."/>
            <person name="Thudi M."/>
            <person name="Gowda C.L."/>
            <person name="Singh N.P."/>
            <person name="Lichtenzveig J."/>
            <person name="Gali K.K."/>
            <person name="Rubio J."/>
            <person name="Nadarajan N."/>
            <person name="Dolezel J."/>
            <person name="Bansal K.C."/>
            <person name="Xu X."/>
            <person name="Edwards D."/>
            <person name="Zhang G."/>
            <person name="Kahl G."/>
            <person name="Gil J."/>
            <person name="Singh K.B."/>
            <person name="Datta S.K."/>
            <person name="Jackson S.A."/>
            <person name="Wang J."/>
            <person name="Cook D.R."/>
        </authorList>
    </citation>
    <scope>NUCLEOTIDE SEQUENCE [LARGE SCALE GENOMIC DNA]</scope>
    <source>
        <strain evidence="18">cv. CDC Frontier</strain>
    </source>
</reference>
<evidence type="ECO:0000256" key="4">
    <source>
        <dbReference type="ARBA" id="ARBA00022553"/>
    </source>
</evidence>
<dbReference type="FunFam" id="1.20.5.190:FF:000003">
    <property type="entry name" value="Calmodulin-binding transcription activator 2"/>
    <property type="match status" value="1"/>
</dbReference>
<dbReference type="Gene3D" id="1.20.5.190">
    <property type="match status" value="1"/>
</dbReference>
<dbReference type="Pfam" id="PF03859">
    <property type="entry name" value="CG-1"/>
    <property type="match status" value="1"/>
</dbReference>
<dbReference type="GO" id="GO:0003712">
    <property type="term" value="F:transcription coregulator activity"/>
    <property type="evidence" value="ECO:0007669"/>
    <property type="project" value="TreeGrafter"/>
</dbReference>
<evidence type="ECO:0000313" key="19">
    <source>
        <dbReference type="RefSeq" id="XP_004504077.1"/>
    </source>
</evidence>
<dbReference type="eggNOG" id="KOG0520">
    <property type="taxonomic scope" value="Eukaryota"/>
</dbReference>
<dbReference type="SUPFAM" id="SSF52540">
    <property type="entry name" value="P-loop containing nucleoside triphosphate hydrolases"/>
    <property type="match status" value="1"/>
</dbReference>
<evidence type="ECO:0000256" key="5">
    <source>
        <dbReference type="ARBA" id="ARBA00022737"/>
    </source>
</evidence>
<gene>
    <name evidence="19" type="primary">LOC101508254</name>
</gene>
<dbReference type="KEGG" id="cam:101508254"/>
<evidence type="ECO:0000256" key="10">
    <source>
        <dbReference type="ARBA" id="ARBA00023043"/>
    </source>
</evidence>
<keyword evidence="14" id="KW-0804">Transcription</keyword>
<dbReference type="PROSITE" id="PS50096">
    <property type="entry name" value="IQ"/>
    <property type="match status" value="2"/>
</dbReference>
<keyword evidence="9" id="KW-0346">Stress response</keyword>
<proteinExistence type="inferred from homology"/>
<keyword evidence="15" id="KW-0539">Nucleus</keyword>
<evidence type="ECO:0000256" key="7">
    <source>
        <dbReference type="ARBA" id="ARBA00022860"/>
    </source>
</evidence>
<feature type="repeat" description="ANK" evidence="16">
    <location>
        <begin position="753"/>
        <end position="785"/>
    </location>
</feature>
<dbReference type="InterPro" id="IPR002909">
    <property type="entry name" value="IPT_dom"/>
</dbReference>
<feature type="domain" description="CG-1" evidence="17">
    <location>
        <begin position="14"/>
        <end position="140"/>
    </location>
</feature>
<dbReference type="Gene3D" id="1.25.40.20">
    <property type="entry name" value="Ankyrin repeat-containing domain"/>
    <property type="match status" value="1"/>
</dbReference>
<evidence type="ECO:0000256" key="2">
    <source>
        <dbReference type="ARBA" id="ARBA00004413"/>
    </source>
</evidence>
<dbReference type="GeneID" id="101508254"/>
<dbReference type="InterPro" id="IPR002110">
    <property type="entry name" value="Ankyrin_rpt"/>
</dbReference>
<dbReference type="InterPro" id="IPR013783">
    <property type="entry name" value="Ig-like_fold"/>
</dbReference>
<dbReference type="GO" id="GO:0003690">
    <property type="term" value="F:double-stranded DNA binding"/>
    <property type="evidence" value="ECO:0007669"/>
    <property type="project" value="TreeGrafter"/>
</dbReference>
<keyword evidence="13" id="KW-0010">Activator</keyword>
<comment type="similarity">
    <text evidence="3">Belongs to the CAMTA family.</text>
</comment>
<dbReference type="PROSITE" id="PS50088">
    <property type="entry name" value="ANK_REPEAT"/>
    <property type="match status" value="1"/>
</dbReference>
<dbReference type="SMART" id="SM00248">
    <property type="entry name" value="ANK"/>
    <property type="match status" value="2"/>
</dbReference>
<evidence type="ECO:0000256" key="13">
    <source>
        <dbReference type="ARBA" id="ARBA00023159"/>
    </source>
</evidence>
<dbReference type="PaxDb" id="3827-XP_004504077.1"/>
<dbReference type="PANTHER" id="PTHR23335">
    <property type="entry name" value="CALMODULIN-BINDING TRANSCRIPTION ACTIVATOR CAMTA"/>
    <property type="match status" value="1"/>
</dbReference>
<dbReference type="SMART" id="SM00015">
    <property type="entry name" value="IQ"/>
    <property type="match status" value="2"/>
</dbReference>
<dbReference type="SUPFAM" id="SSF81296">
    <property type="entry name" value="E set domains"/>
    <property type="match status" value="1"/>
</dbReference>